<reference evidence="3 4" key="1">
    <citation type="submission" date="2020-07" db="EMBL/GenBank/DDBJ databases">
        <title>Genomic Encyclopedia of Type Strains, Phase III (KMG-III): the genomes of soil and plant-associated and newly described type strains.</title>
        <authorList>
            <person name="Whitman W."/>
        </authorList>
    </citation>
    <scope>NUCLEOTIDE SEQUENCE [LARGE SCALE GENOMIC DNA]</scope>
    <source>
        <strain evidence="3 4">CECT 8576</strain>
    </source>
</reference>
<evidence type="ECO:0000313" key="4">
    <source>
        <dbReference type="Proteomes" id="UP000548304"/>
    </source>
</evidence>
<sequence length="194" mass="20741">MRVRQVLCCWLPGAAPAHFCFQWSSASSTFRDSATASEYAGSPPMSPSRSSTAVARSSPKESARHDSATCVARSFGPHFHRVRGRAVHRCARAGRGARLRRGGCLPGFHGFGGLHHAEGPGNREHSRTGQYGHTSTTPGDQRSSSRARGIVVARVVRQPNNVIAFMARHTAGDCCTTLLRRDLSAGSCGVKTAD</sequence>
<dbReference type="Proteomes" id="UP000548304">
    <property type="component" value="Unassembled WGS sequence"/>
</dbReference>
<feature type="compositionally biased region" description="Polar residues" evidence="1">
    <location>
        <begin position="128"/>
        <end position="141"/>
    </location>
</feature>
<evidence type="ECO:0000256" key="1">
    <source>
        <dbReference type="SAM" id="MobiDB-lite"/>
    </source>
</evidence>
<keyword evidence="4" id="KW-1185">Reference proteome</keyword>
<feature type="compositionally biased region" description="Basic and acidic residues" evidence="1">
    <location>
        <begin position="118"/>
        <end position="127"/>
    </location>
</feature>
<evidence type="ECO:0000256" key="2">
    <source>
        <dbReference type="SAM" id="SignalP"/>
    </source>
</evidence>
<keyword evidence="2" id="KW-0732">Signal</keyword>
<feature type="region of interest" description="Disordered" evidence="1">
    <location>
        <begin position="36"/>
        <end position="65"/>
    </location>
</feature>
<name>A0A852Z6E7_9ACTN</name>
<feature type="chain" id="PRO_5038732432" description="Secreted protein" evidence="2">
    <location>
        <begin position="20"/>
        <end position="194"/>
    </location>
</feature>
<dbReference type="EMBL" id="JACBYW010000001">
    <property type="protein sequence ID" value="NYH77773.1"/>
    <property type="molecule type" value="Genomic_DNA"/>
</dbReference>
<dbReference type="AlphaFoldDB" id="A0A852Z6E7"/>
<proteinExistence type="predicted"/>
<comment type="caution">
    <text evidence="3">The sequence shown here is derived from an EMBL/GenBank/DDBJ whole genome shotgun (WGS) entry which is preliminary data.</text>
</comment>
<organism evidence="3 4">
    <name type="scientific">Actinopolyspora biskrensis</name>
    <dbReference type="NCBI Taxonomy" id="1470178"/>
    <lineage>
        <taxon>Bacteria</taxon>
        <taxon>Bacillati</taxon>
        <taxon>Actinomycetota</taxon>
        <taxon>Actinomycetes</taxon>
        <taxon>Actinopolysporales</taxon>
        <taxon>Actinopolysporaceae</taxon>
        <taxon>Actinopolyspora</taxon>
    </lineage>
</organism>
<feature type="region of interest" description="Disordered" evidence="1">
    <location>
        <begin position="118"/>
        <end position="146"/>
    </location>
</feature>
<evidence type="ECO:0000313" key="3">
    <source>
        <dbReference type="EMBL" id="NYH77773.1"/>
    </source>
</evidence>
<accession>A0A852Z6E7</accession>
<protein>
    <recommendedName>
        <fullName evidence="5">Secreted protein</fullName>
    </recommendedName>
</protein>
<gene>
    <name evidence="3" type="ORF">FHR84_001087</name>
</gene>
<feature type="signal peptide" evidence="2">
    <location>
        <begin position="1"/>
        <end position="19"/>
    </location>
</feature>
<evidence type="ECO:0008006" key="5">
    <source>
        <dbReference type="Google" id="ProtNLM"/>
    </source>
</evidence>